<sequence>MKHTPHLDGTTEPGTPPASTAGVTAHTARIAVTGAAGFLGSRLVRRLLATGHEVNALDIRPAAPDIRPAGNAPAGLRSFTGDIRDPHILTPFMADMDAVVHCATALPTYPGPQIRSIVVDGTRAVLEAARTAGVPRVVHLSSTAVYGLPKKVPTPEDYPRVPADAYSGAKLAAERIAERYRAQGMCLPVLRPKTVVGPGRLGLFAMLFEWADEGRNFPLLGGGDIRNQMLALDDLVDAVSMVLAAAPEAANDTYNIGAQQFGTLREDFQSVLDAAGHGKRIVSLPARPTVAALRLLDRAHLSPVYRRLLFKLLSDSYADVSKAHDQLGFRPKWSNQEAILHSYTWWREQGRHHGPRPGGAGGGRTSNDVWKQGALALAKRFF</sequence>
<dbReference type="RefSeq" id="WP_381835827.1">
    <property type="nucleotide sequence ID" value="NZ_JBHTCF010000014.1"/>
</dbReference>
<name>A0ABW2JRB0_9ACTN</name>
<reference evidence="4" key="1">
    <citation type="journal article" date="2019" name="Int. J. Syst. Evol. Microbiol.">
        <title>The Global Catalogue of Microorganisms (GCM) 10K type strain sequencing project: providing services to taxonomists for standard genome sequencing and annotation.</title>
        <authorList>
            <consortium name="The Broad Institute Genomics Platform"/>
            <consortium name="The Broad Institute Genome Sequencing Center for Infectious Disease"/>
            <person name="Wu L."/>
            <person name="Ma J."/>
        </authorList>
    </citation>
    <scope>NUCLEOTIDE SEQUENCE [LARGE SCALE GENOMIC DNA]</scope>
    <source>
        <strain evidence="4">SYNS20</strain>
    </source>
</reference>
<gene>
    <name evidence="3" type="ORF">ACFQVC_28320</name>
</gene>
<feature type="domain" description="NAD-dependent epimerase/dehydratase" evidence="2">
    <location>
        <begin position="30"/>
        <end position="257"/>
    </location>
</feature>
<dbReference type="InterPro" id="IPR036291">
    <property type="entry name" value="NAD(P)-bd_dom_sf"/>
</dbReference>
<organism evidence="3 4">
    <name type="scientific">Streptomyces monticola</name>
    <dbReference type="NCBI Taxonomy" id="2666263"/>
    <lineage>
        <taxon>Bacteria</taxon>
        <taxon>Bacillati</taxon>
        <taxon>Actinomycetota</taxon>
        <taxon>Actinomycetes</taxon>
        <taxon>Kitasatosporales</taxon>
        <taxon>Streptomycetaceae</taxon>
        <taxon>Streptomyces</taxon>
    </lineage>
</organism>
<evidence type="ECO:0000313" key="3">
    <source>
        <dbReference type="EMBL" id="MFC7308120.1"/>
    </source>
</evidence>
<comment type="caution">
    <text evidence="3">The sequence shown here is derived from an EMBL/GenBank/DDBJ whole genome shotgun (WGS) entry which is preliminary data.</text>
</comment>
<accession>A0ABW2JRB0</accession>
<dbReference type="InterPro" id="IPR050177">
    <property type="entry name" value="Lipid_A_modif_metabolic_enz"/>
</dbReference>
<dbReference type="Pfam" id="PF01370">
    <property type="entry name" value="Epimerase"/>
    <property type="match status" value="1"/>
</dbReference>
<feature type="region of interest" description="Disordered" evidence="1">
    <location>
        <begin position="1"/>
        <end position="23"/>
    </location>
</feature>
<protein>
    <submittedName>
        <fullName evidence="3">NAD-dependent epimerase/dehydratase family protein</fullName>
    </submittedName>
</protein>
<evidence type="ECO:0000256" key="1">
    <source>
        <dbReference type="SAM" id="MobiDB-lite"/>
    </source>
</evidence>
<evidence type="ECO:0000259" key="2">
    <source>
        <dbReference type="Pfam" id="PF01370"/>
    </source>
</evidence>
<dbReference type="EMBL" id="JBHTCF010000014">
    <property type="protein sequence ID" value="MFC7308120.1"/>
    <property type="molecule type" value="Genomic_DNA"/>
</dbReference>
<evidence type="ECO:0000313" key="4">
    <source>
        <dbReference type="Proteomes" id="UP001596523"/>
    </source>
</evidence>
<dbReference type="Proteomes" id="UP001596523">
    <property type="component" value="Unassembled WGS sequence"/>
</dbReference>
<dbReference type="PANTHER" id="PTHR43245">
    <property type="entry name" value="BIFUNCTIONAL POLYMYXIN RESISTANCE PROTEIN ARNA"/>
    <property type="match status" value="1"/>
</dbReference>
<keyword evidence="4" id="KW-1185">Reference proteome</keyword>
<dbReference type="InterPro" id="IPR001509">
    <property type="entry name" value="Epimerase_deHydtase"/>
</dbReference>
<dbReference type="Gene3D" id="3.40.50.720">
    <property type="entry name" value="NAD(P)-binding Rossmann-like Domain"/>
    <property type="match status" value="1"/>
</dbReference>
<dbReference type="SUPFAM" id="SSF51735">
    <property type="entry name" value="NAD(P)-binding Rossmann-fold domains"/>
    <property type="match status" value="1"/>
</dbReference>
<proteinExistence type="predicted"/>